<protein>
    <recommendedName>
        <fullName evidence="1">HD domain-containing protein</fullName>
    </recommendedName>
</protein>
<comment type="caution">
    <text evidence="2">The sequence shown here is derived from an EMBL/GenBank/DDBJ whole genome shotgun (WGS) entry which is preliminary data.</text>
</comment>
<evidence type="ECO:0000259" key="1">
    <source>
        <dbReference type="PROSITE" id="PS51831"/>
    </source>
</evidence>
<feature type="domain" description="HD" evidence="1">
    <location>
        <begin position="1"/>
        <end position="54"/>
    </location>
</feature>
<sequence>MEVAQIAAGIVRQIGKDYPGHACCAYLPVASLIQSVCLTHDLGHPPFGHGGRLP</sequence>
<dbReference type="InterPro" id="IPR006674">
    <property type="entry name" value="HD_domain"/>
</dbReference>
<keyword evidence="3" id="KW-1185">Reference proteome</keyword>
<evidence type="ECO:0000313" key="3">
    <source>
        <dbReference type="Proteomes" id="UP001593940"/>
    </source>
</evidence>
<dbReference type="RefSeq" id="WP_377031916.1">
    <property type="nucleotide sequence ID" value="NZ_JBHOMY010000122.1"/>
</dbReference>
<evidence type="ECO:0000313" key="2">
    <source>
        <dbReference type="EMBL" id="MFC1460577.1"/>
    </source>
</evidence>
<dbReference type="EMBL" id="JBHOMY010000122">
    <property type="protein sequence ID" value="MFC1460577.1"/>
    <property type="molecule type" value="Genomic_DNA"/>
</dbReference>
<organism evidence="2 3">
    <name type="scientific">Microvirga arabica</name>
    <dbReference type="NCBI Taxonomy" id="1128671"/>
    <lineage>
        <taxon>Bacteria</taxon>
        <taxon>Pseudomonadati</taxon>
        <taxon>Pseudomonadota</taxon>
        <taxon>Alphaproteobacteria</taxon>
        <taxon>Hyphomicrobiales</taxon>
        <taxon>Methylobacteriaceae</taxon>
        <taxon>Microvirga</taxon>
    </lineage>
</organism>
<proteinExistence type="predicted"/>
<reference evidence="2 3" key="1">
    <citation type="submission" date="2024-09" db="EMBL/GenBank/DDBJ databases">
        <title>Nodulacao em especies de Leguminosae Basais da Amazonia e Caracterizacao dos Rizobios e Bacterias Associadas aos Nodulos.</title>
        <authorList>
            <person name="Jambeiro I.C.A."/>
            <person name="Lopes I.S."/>
            <person name="Aguiar E.R.G.R."/>
            <person name="Santos A.F.J."/>
            <person name="Dos Santos J.M.F."/>
            <person name="Gross E."/>
        </authorList>
    </citation>
    <scope>NUCLEOTIDE SEQUENCE [LARGE SCALE GENOMIC DNA]</scope>
    <source>
        <strain evidence="2 3">BRUESC1165</strain>
    </source>
</reference>
<dbReference type="PROSITE" id="PS51831">
    <property type="entry name" value="HD"/>
    <property type="match status" value="1"/>
</dbReference>
<name>A0ABV6YHT6_9HYPH</name>
<dbReference type="SUPFAM" id="SSF109604">
    <property type="entry name" value="HD-domain/PDEase-like"/>
    <property type="match status" value="1"/>
</dbReference>
<gene>
    <name evidence="2" type="ORF">ACETIH_28475</name>
</gene>
<accession>A0ABV6YHT6</accession>
<dbReference type="Proteomes" id="UP001593940">
    <property type="component" value="Unassembled WGS sequence"/>
</dbReference>
<dbReference type="Gene3D" id="1.10.3210.10">
    <property type="entry name" value="Hypothetical protein af1432"/>
    <property type="match status" value="1"/>
</dbReference>